<reference evidence="1 2" key="1">
    <citation type="submission" date="2018-02" db="EMBL/GenBank/DDBJ databases">
        <title>Draft genome sequence of bacterial isolates from marine environment.</title>
        <authorList>
            <person name="Singh S.K."/>
            <person name="Hill R."/>
            <person name="Major S."/>
            <person name="Cai H."/>
            <person name="Li Y."/>
        </authorList>
    </citation>
    <scope>NUCLEOTIDE SEQUENCE [LARGE SCALE GENOMIC DNA]</scope>
    <source>
        <strain evidence="1 2">IMET F</strain>
    </source>
</reference>
<evidence type="ECO:0000313" key="1">
    <source>
        <dbReference type="EMBL" id="PPZ92475.1"/>
    </source>
</evidence>
<protein>
    <submittedName>
        <fullName evidence="1">Uncharacterized protein</fullName>
    </submittedName>
</protein>
<accession>A0A2S7I7G2</accession>
<name>A0A2S7I7G2_9FLAO</name>
<dbReference type="Proteomes" id="UP000238565">
    <property type="component" value="Unassembled WGS sequence"/>
</dbReference>
<sequence length="75" mass="8765">MSNNFITNNKQQKTLKGRLNTLIFIRDELKFLVGYFYFSGWSDIYLSLQKNPQQKIKLLVGLQVCNYLGTQTKNS</sequence>
<evidence type="ECO:0000313" key="2">
    <source>
        <dbReference type="Proteomes" id="UP000238565"/>
    </source>
</evidence>
<comment type="caution">
    <text evidence="1">The sequence shown here is derived from an EMBL/GenBank/DDBJ whole genome shotgun (WGS) entry which is preliminary data.</text>
</comment>
<proteinExistence type="predicted"/>
<dbReference type="RefSeq" id="WP_104792297.1">
    <property type="nucleotide sequence ID" value="NZ_PTPZ01000001.1"/>
</dbReference>
<gene>
    <name evidence="1" type="ORF">C3729_00175</name>
</gene>
<dbReference type="AlphaFoldDB" id="A0A2S7I7G2"/>
<dbReference type="EMBL" id="PTPZ01000001">
    <property type="protein sequence ID" value="PPZ92475.1"/>
    <property type="molecule type" value="Genomic_DNA"/>
</dbReference>
<dbReference type="Gene3D" id="3.30.870.10">
    <property type="entry name" value="Endonuclease Chain A"/>
    <property type="match status" value="1"/>
</dbReference>
<organism evidence="1 2">
    <name type="scientific">Cloacibacterium normanense</name>
    <dbReference type="NCBI Taxonomy" id="237258"/>
    <lineage>
        <taxon>Bacteria</taxon>
        <taxon>Pseudomonadati</taxon>
        <taxon>Bacteroidota</taxon>
        <taxon>Flavobacteriia</taxon>
        <taxon>Flavobacteriales</taxon>
        <taxon>Weeksellaceae</taxon>
    </lineage>
</organism>